<evidence type="ECO:0000256" key="8">
    <source>
        <dbReference type="ARBA" id="ARBA00022692"/>
    </source>
</evidence>
<accession>A0A840F360</accession>
<feature type="coiled-coil region" evidence="16">
    <location>
        <begin position="294"/>
        <end position="342"/>
    </location>
</feature>
<keyword evidence="16" id="KW-0175">Coiled coil</keyword>
<dbReference type="GO" id="GO:0004713">
    <property type="term" value="F:protein tyrosine kinase activity"/>
    <property type="evidence" value="ECO:0007669"/>
    <property type="project" value="TreeGrafter"/>
</dbReference>
<dbReference type="Proteomes" id="UP000529795">
    <property type="component" value="Unassembled WGS sequence"/>
</dbReference>
<dbReference type="InterPro" id="IPR050445">
    <property type="entry name" value="Bact_polysacc_biosynth/exp"/>
</dbReference>
<evidence type="ECO:0000256" key="15">
    <source>
        <dbReference type="ARBA" id="ARBA00051245"/>
    </source>
</evidence>
<evidence type="ECO:0000259" key="20">
    <source>
        <dbReference type="Pfam" id="PF13614"/>
    </source>
</evidence>
<organism evidence="21 22">
    <name type="scientific">Sphingomonas jinjuensis</name>
    <dbReference type="NCBI Taxonomy" id="535907"/>
    <lineage>
        <taxon>Bacteria</taxon>
        <taxon>Pseudomonadati</taxon>
        <taxon>Pseudomonadota</taxon>
        <taxon>Alphaproteobacteria</taxon>
        <taxon>Sphingomonadales</taxon>
        <taxon>Sphingomonadaceae</taxon>
        <taxon>Sphingomonas</taxon>
    </lineage>
</organism>
<evidence type="ECO:0000256" key="4">
    <source>
        <dbReference type="ARBA" id="ARBA00011903"/>
    </source>
</evidence>
<comment type="subcellular location">
    <subcellularLocation>
        <location evidence="1">Cell inner membrane</location>
        <topology evidence="1">Multi-pass membrane protein</topology>
    </subcellularLocation>
</comment>
<dbReference type="PANTHER" id="PTHR32309">
    <property type="entry name" value="TYROSINE-PROTEIN KINASE"/>
    <property type="match status" value="1"/>
</dbReference>
<evidence type="ECO:0000256" key="10">
    <source>
        <dbReference type="ARBA" id="ARBA00022777"/>
    </source>
</evidence>
<keyword evidence="9" id="KW-0547">Nucleotide-binding</keyword>
<feature type="coiled-coil region" evidence="16">
    <location>
        <begin position="375"/>
        <end position="402"/>
    </location>
</feature>
<dbReference type="EMBL" id="JACIEV010000001">
    <property type="protein sequence ID" value="MBB4152249.1"/>
    <property type="molecule type" value="Genomic_DNA"/>
</dbReference>
<dbReference type="CDD" id="cd05387">
    <property type="entry name" value="BY-kinase"/>
    <property type="match status" value="1"/>
</dbReference>
<dbReference type="GO" id="GO:0005886">
    <property type="term" value="C:plasma membrane"/>
    <property type="evidence" value="ECO:0007669"/>
    <property type="project" value="UniProtKB-SubCell"/>
</dbReference>
<comment type="similarity">
    <text evidence="3">Belongs to the etk/wzc family.</text>
</comment>
<dbReference type="RefSeq" id="WP_183981766.1">
    <property type="nucleotide sequence ID" value="NZ_JACIEV010000001.1"/>
</dbReference>
<feature type="domain" description="Polysaccharide chain length determinant N-terminal" evidence="19">
    <location>
        <begin position="37"/>
        <end position="122"/>
    </location>
</feature>
<protein>
    <recommendedName>
        <fullName evidence="4">non-specific protein-tyrosine kinase</fullName>
        <ecNumber evidence="4">2.7.10.2</ecNumber>
    </recommendedName>
</protein>
<dbReference type="InterPro" id="IPR025669">
    <property type="entry name" value="AAA_dom"/>
</dbReference>
<dbReference type="PANTHER" id="PTHR32309:SF13">
    <property type="entry name" value="FERRIC ENTEROBACTIN TRANSPORT PROTEIN FEPE"/>
    <property type="match status" value="1"/>
</dbReference>
<comment type="caution">
    <text evidence="21">The sequence shown here is derived from an EMBL/GenBank/DDBJ whole genome shotgun (WGS) entry which is preliminary data.</text>
</comment>
<feature type="region of interest" description="Disordered" evidence="17">
    <location>
        <begin position="264"/>
        <end position="288"/>
    </location>
</feature>
<dbReference type="EC" id="2.7.10.2" evidence="4"/>
<evidence type="ECO:0000256" key="7">
    <source>
        <dbReference type="ARBA" id="ARBA00022679"/>
    </source>
</evidence>
<keyword evidence="12 18" id="KW-1133">Transmembrane helix</keyword>
<keyword evidence="8 18" id="KW-0812">Transmembrane</keyword>
<dbReference type="InterPro" id="IPR005702">
    <property type="entry name" value="Wzc-like_C"/>
</dbReference>
<evidence type="ECO:0000256" key="16">
    <source>
        <dbReference type="SAM" id="Coils"/>
    </source>
</evidence>
<evidence type="ECO:0000259" key="19">
    <source>
        <dbReference type="Pfam" id="PF02706"/>
    </source>
</evidence>
<evidence type="ECO:0000256" key="17">
    <source>
        <dbReference type="SAM" id="MobiDB-lite"/>
    </source>
</evidence>
<keyword evidence="5" id="KW-1003">Cell membrane</keyword>
<evidence type="ECO:0000256" key="14">
    <source>
        <dbReference type="ARBA" id="ARBA00023137"/>
    </source>
</evidence>
<comment type="similarity">
    <text evidence="2">Belongs to the CpsD/CapB family.</text>
</comment>
<evidence type="ECO:0000256" key="6">
    <source>
        <dbReference type="ARBA" id="ARBA00022519"/>
    </source>
</evidence>
<dbReference type="AlphaFoldDB" id="A0A840F360"/>
<evidence type="ECO:0000256" key="1">
    <source>
        <dbReference type="ARBA" id="ARBA00004429"/>
    </source>
</evidence>
<keyword evidence="14" id="KW-0829">Tyrosine-protein kinase</keyword>
<evidence type="ECO:0000256" key="9">
    <source>
        <dbReference type="ARBA" id="ARBA00022741"/>
    </source>
</evidence>
<dbReference type="InterPro" id="IPR003856">
    <property type="entry name" value="LPS_length_determ_N"/>
</dbReference>
<keyword evidence="11" id="KW-0067">ATP-binding</keyword>
<dbReference type="Pfam" id="PF13614">
    <property type="entry name" value="AAA_31"/>
    <property type="match status" value="1"/>
</dbReference>
<name>A0A840F360_9SPHN</name>
<reference evidence="21 22" key="1">
    <citation type="submission" date="2020-08" db="EMBL/GenBank/DDBJ databases">
        <title>Genomic Encyclopedia of Type Strains, Phase IV (KMG-IV): sequencing the most valuable type-strain genomes for metagenomic binning, comparative biology and taxonomic classification.</title>
        <authorList>
            <person name="Goeker M."/>
        </authorList>
    </citation>
    <scope>NUCLEOTIDE SEQUENCE [LARGE SCALE GENOMIC DNA]</scope>
    <source>
        <strain evidence="21 22">YC6723</strain>
    </source>
</reference>
<evidence type="ECO:0000256" key="11">
    <source>
        <dbReference type="ARBA" id="ARBA00022840"/>
    </source>
</evidence>
<dbReference type="Gene3D" id="3.40.50.300">
    <property type="entry name" value="P-loop containing nucleotide triphosphate hydrolases"/>
    <property type="match status" value="1"/>
</dbReference>
<evidence type="ECO:0000256" key="2">
    <source>
        <dbReference type="ARBA" id="ARBA00007316"/>
    </source>
</evidence>
<evidence type="ECO:0000313" key="22">
    <source>
        <dbReference type="Proteomes" id="UP000529795"/>
    </source>
</evidence>
<keyword evidence="13 18" id="KW-0472">Membrane</keyword>
<evidence type="ECO:0000313" key="21">
    <source>
        <dbReference type="EMBL" id="MBB4152249.1"/>
    </source>
</evidence>
<gene>
    <name evidence="21" type="ORF">GGQ80_000125</name>
</gene>
<feature type="domain" description="AAA" evidence="20">
    <location>
        <begin position="531"/>
        <end position="659"/>
    </location>
</feature>
<feature type="compositionally biased region" description="Polar residues" evidence="17">
    <location>
        <begin position="271"/>
        <end position="280"/>
    </location>
</feature>
<keyword evidence="22" id="KW-1185">Reference proteome</keyword>
<dbReference type="Pfam" id="PF02706">
    <property type="entry name" value="Wzz"/>
    <property type="match status" value="1"/>
</dbReference>
<keyword evidence="6" id="KW-0997">Cell inner membrane</keyword>
<dbReference type="InterPro" id="IPR027417">
    <property type="entry name" value="P-loop_NTPase"/>
</dbReference>
<comment type="catalytic activity">
    <reaction evidence="15">
        <text>L-tyrosyl-[protein] + ATP = O-phospho-L-tyrosyl-[protein] + ADP + H(+)</text>
        <dbReference type="Rhea" id="RHEA:10596"/>
        <dbReference type="Rhea" id="RHEA-COMP:10136"/>
        <dbReference type="Rhea" id="RHEA-COMP:20101"/>
        <dbReference type="ChEBI" id="CHEBI:15378"/>
        <dbReference type="ChEBI" id="CHEBI:30616"/>
        <dbReference type="ChEBI" id="CHEBI:46858"/>
        <dbReference type="ChEBI" id="CHEBI:61978"/>
        <dbReference type="ChEBI" id="CHEBI:456216"/>
        <dbReference type="EC" id="2.7.10.2"/>
    </reaction>
</comment>
<keyword evidence="10" id="KW-0418">Kinase</keyword>
<dbReference type="SUPFAM" id="SSF52540">
    <property type="entry name" value="P-loop containing nucleoside triphosphate hydrolases"/>
    <property type="match status" value="1"/>
</dbReference>
<evidence type="ECO:0000256" key="13">
    <source>
        <dbReference type="ARBA" id="ARBA00023136"/>
    </source>
</evidence>
<feature type="coiled-coil region" evidence="16">
    <location>
        <begin position="198"/>
        <end position="232"/>
    </location>
</feature>
<feature type="transmembrane region" description="Helical" evidence="18">
    <location>
        <begin position="46"/>
        <end position="65"/>
    </location>
</feature>
<evidence type="ECO:0000256" key="18">
    <source>
        <dbReference type="SAM" id="Phobius"/>
    </source>
</evidence>
<evidence type="ECO:0000256" key="5">
    <source>
        <dbReference type="ARBA" id="ARBA00022475"/>
    </source>
</evidence>
<keyword evidence="7" id="KW-0808">Transferase</keyword>
<proteinExistence type="inferred from homology"/>
<sequence>MNEHLPAIVRPPAGQELARQGNARTPRPLPPVDNVRRALAALRRRWIAFAAVFAIVMLLASIYVLRQIPQYSATSTLLVNARVLNVQAKDNDVVPQGSAEDKAVSSEIEVIQSTDVARRVIAAMEARRADYGKIVTQYDTPPPARAVLDATRGRLKIDRPGGTNVLALTFTAADPVIAADTANEFARQYLAVKVDNRLDAARVANGALTQELDRLRSRVVDAEAAVASFRRANNLLSANGETLTEQEQSVYKQQEAAAQTQLAEERARLSTARSQLSRGSSGDDVGEALSSPVVNQLRSQRALASAKLAQLEARYQPAHPDVVRAKQELADIDREIQSEISRVMSNLEARVQVASKRAGAASGIASASRGELAANTAESVQLNELERRADALRTNYNTMLQRQTAVASQAVVADVDARQLSTALIPEQPSAPNRKLSLILALAVATVLGAATVALLQLLDQTITSSRQVEDALGVRHIVNIPTVQSIAKGPARDQEPIDFILDEPMSILAEAMRGLLLTIERTGGRDGMIVVGITSAKAEEGKSTTAACLARIAAISGRRTLLIDGDIRRPSVAKMFGLTPTVGLTEVLAEQAPLRDAMLRDERSGAYILPSLVQPYEHRHINSEQNLRTLMDRLESVFDLVVIDTAPSLGAVESRLLMNFVDQAYLAVRWKHTGVPLVRSALKRLSAIGIRVSGVIMTRVNLRSVAAYAYDDVDHGYAAYDYAPKR</sequence>
<evidence type="ECO:0000256" key="3">
    <source>
        <dbReference type="ARBA" id="ARBA00008883"/>
    </source>
</evidence>
<evidence type="ECO:0000256" key="12">
    <source>
        <dbReference type="ARBA" id="ARBA00022989"/>
    </source>
</evidence>